<feature type="transmembrane region" description="Helical" evidence="1">
    <location>
        <begin position="45"/>
        <end position="65"/>
    </location>
</feature>
<dbReference type="OrthoDB" id="3751104at2759"/>
<keyword evidence="3" id="KW-1185">Reference proteome</keyword>
<proteinExistence type="predicted"/>
<accession>A0A9P4P7K6</accession>
<reference evidence="2" key="1">
    <citation type="journal article" date="2020" name="Stud. Mycol.">
        <title>101 Dothideomycetes genomes: a test case for predicting lifestyles and emergence of pathogens.</title>
        <authorList>
            <person name="Haridas S."/>
            <person name="Albert R."/>
            <person name="Binder M."/>
            <person name="Bloem J."/>
            <person name="Labutti K."/>
            <person name="Salamov A."/>
            <person name="Andreopoulos B."/>
            <person name="Baker S."/>
            <person name="Barry K."/>
            <person name="Bills G."/>
            <person name="Bluhm B."/>
            <person name="Cannon C."/>
            <person name="Castanera R."/>
            <person name="Culley D."/>
            <person name="Daum C."/>
            <person name="Ezra D."/>
            <person name="Gonzalez J."/>
            <person name="Henrissat B."/>
            <person name="Kuo A."/>
            <person name="Liang C."/>
            <person name="Lipzen A."/>
            <person name="Lutzoni F."/>
            <person name="Magnuson J."/>
            <person name="Mondo S."/>
            <person name="Nolan M."/>
            <person name="Ohm R."/>
            <person name="Pangilinan J."/>
            <person name="Park H.-J."/>
            <person name="Ramirez L."/>
            <person name="Alfaro M."/>
            <person name="Sun H."/>
            <person name="Tritt A."/>
            <person name="Yoshinaga Y."/>
            <person name="Zwiers L.-H."/>
            <person name="Turgeon B."/>
            <person name="Goodwin S."/>
            <person name="Spatafora J."/>
            <person name="Crous P."/>
            <person name="Grigoriev I."/>
        </authorList>
    </citation>
    <scope>NUCLEOTIDE SEQUENCE</scope>
    <source>
        <strain evidence="2">CBS 690.94</strain>
    </source>
</reference>
<keyword evidence="1" id="KW-0812">Transmembrane</keyword>
<evidence type="ECO:0000313" key="3">
    <source>
        <dbReference type="Proteomes" id="UP000799764"/>
    </source>
</evidence>
<dbReference type="Proteomes" id="UP000799764">
    <property type="component" value="Unassembled WGS sequence"/>
</dbReference>
<feature type="transmembrane region" description="Helical" evidence="1">
    <location>
        <begin position="86"/>
        <end position="105"/>
    </location>
</feature>
<sequence length="198" mass="22092">MIFFNLPHSASPRLKAIQNAQLSIVALTLLATLLAAAIPHNHKPFTLGLLYPLLLTSCSTTFLVLREQRRARDGALTKDTYVKYQLCKLLCAFGLAFVGFVLDAVNSDGKCDEKRPGETGLWLRCVKVNKWQGMILWLHLFNWVFLWAGVFYSCCMTPRAQGAIALDGAEARIGLDHETADDEAIARDLQAEDPNWRA</sequence>
<dbReference type="AlphaFoldDB" id="A0A9P4P7K6"/>
<evidence type="ECO:0000313" key="2">
    <source>
        <dbReference type="EMBL" id="KAF2437921.1"/>
    </source>
</evidence>
<feature type="transmembrane region" description="Helical" evidence="1">
    <location>
        <begin position="131"/>
        <end position="152"/>
    </location>
</feature>
<organism evidence="2 3">
    <name type="scientific">Karstenula rhodostoma CBS 690.94</name>
    <dbReference type="NCBI Taxonomy" id="1392251"/>
    <lineage>
        <taxon>Eukaryota</taxon>
        <taxon>Fungi</taxon>
        <taxon>Dikarya</taxon>
        <taxon>Ascomycota</taxon>
        <taxon>Pezizomycotina</taxon>
        <taxon>Dothideomycetes</taxon>
        <taxon>Pleosporomycetidae</taxon>
        <taxon>Pleosporales</taxon>
        <taxon>Massarineae</taxon>
        <taxon>Didymosphaeriaceae</taxon>
        <taxon>Karstenula</taxon>
    </lineage>
</organism>
<dbReference type="EMBL" id="MU001514">
    <property type="protein sequence ID" value="KAF2437921.1"/>
    <property type="molecule type" value="Genomic_DNA"/>
</dbReference>
<evidence type="ECO:0000256" key="1">
    <source>
        <dbReference type="SAM" id="Phobius"/>
    </source>
</evidence>
<keyword evidence="1" id="KW-0472">Membrane</keyword>
<keyword evidence="1" id="KW-1133">Transmembrane helix</keyword>
<name>A0A9P4P7K6_9PLEO</name>
<protein>
    <submittedName>
        <fullName evidence="2">Uncharacterized protein</fullName>
    </submittedName>
</protein>
<gene>
    <name evidence="2" type="ORF">P171DRAFT_437529</name>
</gene>
<comment type="caution">
    <text evidence="2">The sequence shown here is derived from an EMBL/GenBank/DDBJ whole genome shotgun (WGS) entry which is preliminary data.</text>
</comment>